<keyword evidence="1" id="KW-0472">Membrane</keyword>
<keyword evidence="1" id="KW-1133">Transmembrane helix</keyword>
<evidence type="ECO:0000313" key="2">
    <source>
        <dbReference type="EMBL" id="ERJ74744.1"/>
    </source>
</evidence>
<dbReference type="EMBL" id="AWVA01000087">
    <property type="protein sequence ID" value="ERJ74744.1"/>
    <property type="molecule type" value="Genomic_DNA"/>
</dbReference>
<feature type="transmembrane region" description="Helical" evidence="1">
    <location>
        <begin position="36"/>
        <end position="60"/>
    </location>
</feature>
<organism evidence="2 3">
    <name type="scientific">Streptococcus sobrinus W1703</name>
    <dbReference type="NCBI Taxonomy" id="1227275"/>
    <lineage>
        <taxon>Bacteria</taxon>
        <taxon>Bacillati</taxon>
        <taxon>Bacillota</taxon>
        <taxon>Bacilli</taxon>
        <taxon>Lactobacillales</taxon>
        <taxon>Streptococcaceae</taxon>
        <taxon>Streptococcus</taxon>
    </lineage>
</organism>
<dbReference type="GO" id="GO:0016020">
    <property type="term" value="C:membrane"/>
    <property type="evidence" value="ECO:0007669"/>
    <property type="project" value="InterPro"/>
</dbReference>
<keyword evidence="1" id="KW-0812">Transmembrane</keyword>
<proteinExistence type="predicted"/>
<evidence type="ECO:0000313" key="3">
    <source>
        <dbReference type="Proteomes" id="UP000016617"/>
    </source>
</evidence>
<dbReference type="InterPro" id="IPR009825">
    <property type="entry name" value="ECF_substrate-spec-like"/>
</dbReference>
<comment type="caution">
    <text evidence="2">The sequence shown here is derived from an EMBL/GenBank/DDBJ whole genome shotgun (WGS) entry which is preliminary data.</text>
</comment>
<dbReference type="HOGENOM" id="CLU_084705_1_1_9"/>
<dbReference type="Gene3D" id="1.10.1760.20">
    <property type="match status" value="1"/>
</dbReference>
<feature type="transmembrane region" description="Helical" evidence="1">
    <location>
        <begin position="134"/>
        <end position="155"/>
    </location>
</feature>
<feature type="transmembrane region" description="Helical" evidence="1">
    <location>
        <begin position="67"/>
        <end position="92"/>
    </location>
</feature>
<protein>
    <recommendedName>
        <fullName evidence="4">ECF transporter S component</fullName>
    </recommendedName>
</protein>
<accession>U2KC59</accession>
<evidence type="ECO:0000256" key="1">
    <source>
        <dbReference type="SAM" id="Phobius"/>
    </source>
</evidence>
<gene>
    <name evidence="2" type="ORF">HMPREF1557_01445</name>
</gene>
<feature type="transmembrane region" description="Helical" evidence="1">
    <location>
        <begin position="104"/>
        <end position="122"/>
    </location>
</feature>
<dbReference type="PATRIC" id="fig|1227275.3.peg.1287"/>
<dbReference type="AlphaFoldDB" id="U2KC59"/>
<sequence length="170" mass="18808">MLMSTKRITLAALFMALVIILSSSYLSVPVPGGHFYVNGILICLVGLLFPPTESVIVAGIGSFIGDFLFYPAPMFVTLVSHSLQVLAISLLVKQAYESLSKSRFFTALVLGAILNLIGYFLGRSFLYANLPTALMKLPFDTFAAVLSIVIVYFIYYHTRFVAMFKKAWEN</sequence>
<evidence type="ECO:0008006" key="4">
    <source>
        <dbReference type="Google" id="ProtNLM"/>
    </source>
</evidence>
<dbReference type="Proteomes" id="UP000016617">
    <property type="component" value="Unassembled WGS sequence"/>
</dbReference>
<name>U2KC59_9STRE</name>
<reference evidence="2 3" key="1">
    <citation type="submission" date="2013-06" db="EMBL/GenBank/DDBJ databases">
        <authorList>
            <person name="Weinstock G."/>
            <person name="Sodergren E."/>
            <person name="Lobos E.A."/>
            <person name="Fulton L."/>
            <person name="Fulton R."/>
            <person name="Courtney L."/>
            <person name="Fronick C."/>
            <person name="O'Laughlin M."/>
            <person name="Godfrey J."/>
            <person name="Wilson R.M."/>
            <person name="Miner T."/>
            <person name="Farmer C."/>
            <person name="Delehaunty K."/>
            <person name="Cordes M."/>
            <person name="Minx P."/>
            <person name="Tomlinson C."/>
            <person name="Chen J."/>
            <person name="Wollam A."/>
            <person name="Pepin K.H."/>
            <person name="Bhonagiri V."/>
            <person name="Zhang X."/>
            <person name="Warren W."/>
            <person name="Mitreva M."/>
            <person name="Mardis E.R."/>
            <person name="Wilson R.K."/>
        </authorList>
    </citation>
    <scope>NUCLEOTIDE SEQUENCE [LARGE SCALE GENOMIC DNA]</scope>
    <source>
        <strain evidence="2 3">W1703</strain>
    </source>
</reference>
<dbReference type="Pfam" id="PF07155">
    <property type="entry name" value="ECF-ribofla_trS"/>
    <property type="match status" value="1"/>
</dbReference>